<dbReference type="EMBL" id="CAKD01000029">
    <property type="protein sequence ID" value="CCI86060.1"/>
    <property type="molecule type" value="Genomic_DNA"/>
</dbReference>
<evidence type="ECO:0000313" key="4">
    <source>
        <dbReference type="EMBL" id="CCI86060.1"/>
    </source>
</evidence>
<dbReference type="Pfam" id="PF00535">
    <property type="entry name" value="Glycos_transf_2"/>
    <property type="match status" value="1"/>
</dbReference>
<dbReference type="PATRIC" id="fig|1423790.3.peg.1755"/>
<keyword evidence="1" id="KW-0328">Glycosyltransferase</keyword>
<gene>
    <name evidence="4" type="ORF">BN53_08345</name>
</gene>
<dbReference type="GO" id="GO:0016757">
    <property type="term" value="F:glycosyltransferase activity"/>
    <property type="evidence" value="ECO:0007669"/>
    <property type="project" value="UniProtKB-KW"/>
</dbReference>
<dbReference type="eggNOG" id="COG0463">
    <property type="taxonomic scope" value="Bacteria"/>
</dbReference>
<name>I7JZ67_9LACO</name>
<evidence type="ECO:0000256" key="1">
    <source>
        <dbReference type="ARBA" id="ARBA00022676"/>
    </source>
</evidence>
<dbReference type="InterPro" id="IPR029044">
    <property type="entry name" value="Nucleotide-diphossugar_trans"/>
</dbReference>
<protein>
    <submittedName>
        <fullName evidence="4">Putative polysaccharide biosynthesis protein</fullName>
    </submittedName>
</protein>
<reference evidence="4 5" key="1">
    <citation type="submission" date="2012-06" db="EMBL/GenBank/DDBJ databases">
        <title>Draft Genome Sequence of Lactobacillus pasteurii CRBIP 24.76T.</title>
        <authorList>
            <person name="Cousin S."/>
            <person name="Bouchier C."/>
            <person name="Loux V."/>
            <person name="Ma L."/>
            <person name="Creno S."/>
            <person name="Bizet C."/>
            <person name="Clermont D."/>
        </authorList>
    </citation>
    <scope>NUCLEOTIDE SEQUENCE [LARGE SCALE GENOMIC DNA]</scope>
    <source>
        <strain evidence="5">CRBIP 24.76T</strain>
    </source>
</reference>
<dbReference type="Gene3D" id="3.90.550.10">
    <property type="entry name" value="Spore Coat Polysaccharide Biosynthesis Protein SpsA, Chain A"/>
    <property type="match status" value="1"/>
</dbReference>
<dbReference type="Proteomes" id="UP000009311">
    <property type="component" value="Unassembled WGS sequence"/>
</dbReference>
<dbReference type="STRING" id="1423790.BN53_08345"/>
<evidence type="ECO:0000259" key="3">
    <source>
        <dbReference type="Pfam" id="PF00535"/>
    </source>
</evidence>
<dbReference type="SUPFAM" id="SSF53448">
    <property type="entry name" value="Nucleotide-diphospho-sugar transferases"/>
    <property type="match status" value="1"/>
</dbReference>
<dbReference type="AlphaFoldDB" id="I7JZ67"/>
<dbReference type="OrthoDB" id="396512at2"/>
<dbReference type="PANTHER" id="PTHR22916:SF51">
    <property type="entry name" value="GLYCOSYLTRANSFERASE EPSH-RELATED"/>
    <property type="match status" value="1"/>
</dbReference>
<proteinExistence type="predicted"/>
<sequence>MLEQPELTVIMPVYNMEKYLPRALDHLAKQTDPNFELLIVNDGSKDRTQEIAESYRTKFKHFRIINKPNGGLSDARNVGMANVNTPYFTFHDGDDWVDPDYTAYFVKAFHEHPEAAMVSCGFWLDYPGKASYPATNKPIEKSLSKWETYRLIVNFWGSFFFNHAFVSPVKGYTWNKGYKTAIVRKHHLSFVKELAFMEDQIFNVKYLALTSGFYCSNRPLYHYWQREDSMVHDFNLKMIPDNFKANYLVWKIICQGLWQEHKDNKQAKSSLVRINEGNSDERKG</sequence>
<evidence type="ECO:0000313" key="5">
    <source>
        <dbReference type="Proteomes" id="UP000009311"/>
    </source>
</evidence>
<keyword evidence="5" id="KW-1185">Reference proteome</keyword>
<keyword evidence="2" id="KW-0808">Transferase</keyword>
<accession>I7JZ67</accession>
<organism evidence="4 5">
    <name type="scientific">Lactobacillus pasteurii DSM 23907 = CRBIP 24.76</name>
    <dbReference type="NCBI Taxonomy" id="1423790"/>
    <lineage>
        <taxon>Bacteria</taxon>
        <taxon>Bacillati</taxon>
        <taxon>Bacillota</taxon>
        <taxon>Bacilli</taxon>
        <taxon>Lactobacillales</taxon>
        <taxon>Lactobacillaceae</taxon>
        <taxon>Lactobacillus</taxon>
    </lineage>
</organism>
<dbReference type="RefSeq" id="WP_009560627.1">
    <property type="nucleotide sequence ID" value="NZ_AYZN01000008.1"/>
</dbReference>
<comment type="caution">
    <text evidence="4">The sequence shown here is derived from an EMBL/GenBank/DDBJ whole genome shotgun (WGS) entry which is preliminary data.</text>
</comment>
<dbReference type="PANTHER" id="PTHR22916">
    <property type="entry name" value="GLYCOSYLTRANSFERASE"/>
    <property type="match status" value="1"/>
</dbReference>
<dbReference type="InterPro" id="IPR001173">
    <property type="entry name" value="Glyco_trans_2-like"/>
</dbReference>
<evidence type="ECO:0000256" key="2">
    <source>
        <dbReference type="ARBA" id="ARBA00022679"/>
    </source>
</evidence>
<dbReference type="CDD" id="cd00761">
    <property type="entry name" value="Glyco_tranf_GTA_type"/>
    <property type="match status" value="1"/>
</dbReference>
<feature type="domain" description="Glycosyltransferase 2-like" evidence="3">
    <location>
        <begin position="8"/>
        <end position="134"/>
    </location>
</feature>